<gene>
    <name evidence="2" type="ORF">E2C01_028669</name>
</gene>
<comment type="caution">
    <text evidence="2">The sequence shown here is derived from an EMBL/GenBank/DDBJ whole genome shotgun (WGS) entry which is preliminary data.</text>
</comment>
<name>A0A5B7EL99_PORTR</name>
<evidence type="ECO:0000313" key="3">
    <source>
        <dbReference type="Proteomes" id="UP000324222"/>
    </source>
</evidence>
<accession>A0A5B7EL99</accession>
<evidence type="ECO:0000256" key="1">
    <source>
        <dbReference type="SAM" id="MobiDB-lite"/>
    </source>
</evidence>
<dbReference type="EMBL" id="VSRR010003230">
    <property type="protein sequence ID" value="MPC35251.1"/>
    <property type="molecule type" value="Genomic_DNA"/>
</dbReference>
<feature type="region of interest" description="Disordered" evidence="1">
    <location>
        <begin position="129"/>
        <end position="171"/>
    </location>
</feature>
<organism evidence="2 3">
    <name type="scientific">Portunus trituberculatus</name>
    <name type="common">Swimming crab</name>
    <name type="synonym">Neptunus trituberculatus</name>
    <dbReference type="NCBI Taxonomy" id="210409"/>
    <lineage>
        <taxon>Eukaryota</taxon>
        <taxon>Metazoa</taxon>
        <taxon>Ecdysozoa</taxon>
        <taxon>Arthropoda</taxon>
        <taxon>Crustacea</taxon>
        <taxon>Multicrustacea</taxon>
        <taxon>Malacostraca</taxon>
        <taxon>Eumalacostraca</taxon>
        <taxon>Eucarida</taxon>
        <taxon>Decapoda</taxon>
        <taxon>Pleocyemata</taxon>
        <taxon>Brachyura</taxon>
        <taxon>Eubrachyura</taxon>
        <taxon>Portunoidea</taxon>
        <taxon>Portunidae</taxon>
        <taxon>Portuninae</taxon>
        <taxon>Portunus</taxon>
    </lineage>
</organism>
<dbReference type="Proteomes" id="UP000324222">
    <property type="component" value="Unassembled WGS sequence"/>
</dbReference>
<feature type="region of interest" description="Disordered" evidence="1">
    <location>
        <begin position="1"/>
        <end position="46"/>
    </location>
</feature>
<proteinExistence type="predicted"/>
<sequence>MDERGATEYELGARGAGTKEAAGGQHYDPPQASSPGPFLAAPRRATSSTQSSSFLFFNWRTSRSPPVPPCGGGKGRVSNTLAQVNTGAATCLGLYRRNAAASSHVTAHAAASSCQSRRAVRSFATRHFPSHLPHTSSIRGSEGAAPRHAVQDVNTQTTRRHPRLRREGGRQ</sequence>
<dbReference type="AlphaFoldDB" id="A0A5B7EL99"/>
<protein>
    <submittedName>
        <fullName evidence="2">Uncharacterized protein</fullName>
    </submittedName>
</protein>
<reference evidence="2 3" key="1">
    <citation type="submission" date="2019-05" db="EMBL/GenBank/DDBJ databases">
        <title>Another draft genome of Portunus trituberculatus and its Hox gene families provides insights of decapod evolution.</title>
        <authorList>
            <person name="Jeong J.-H."/>
            <person name="Song I."/>
            <person name="Kim S."/>
            <person name="Choi T."/>
            <person name="Kim D."/>
            <person name="Ryu S."/>
            <person name="Kim W."/>
        </authorList>
    </citation>
    <scope>NUCLEOTIDE SEQUENCE [LARGE SCALE GENOMIC DNA]</scope>
    <source>
        <tissue evidence="2">Muscle</tissue>
    </source>
</reference>
<keyword evidence="3" id="KW-1185">Reference proteome</keyword>
<evidence type="ECO:0000313" key="2">
    <source>
        <dbReference type="EMBL" id="MPC35251.1"/>
    </source>
</evidence>